<feature type="region of interest" description="Disordered" evidence="1">
    <location>
        <begin position="1"/>
        <end position="26"/>
    </location>
</feature>
<name>A0A2S8GDA1_9BACT</name>
<proteinExistence type="predicted"/>
<reference evidence="2 3" key="1">
    <citation type="submission" date="2018-02" db="EMBL/GenBank/DDBJ databases">
        <title>Comparative genomes isolates from brazilian mangrove.</title>
        <authorList>
            <person name="Araujo J.E."/>
            <person name="Taketani R.G."/>
            <person name="Silva M.C.P."/>
            <person name="Loureco M.V."/>
            <person name="Andreote F.D."/>
        </authorList>
    </citation>
    <scope>NUCLEOTIDE SEQUENCE [LARGE SCALE GENOMIC DNA]</scope>
    <source>
        <strain evidence="2 3">Nap-Phe MGV</strain>
    </source>
</reference>
<organism evidence="2 3">
    <name type="scientific">Blastopirellula marina</name>
    <dbReference type="NCBI Taxonomy" id="124"/>
    <lineage>
        <taxon>Bacteria</taxon>
        <taxon>Pseudomonadati</taxon>
        <taxon>Planctomycetota</taxon>
        <taxon>Planctomycetia</taxon>
        <taxon>Pirellulales</taxon>
        <taxon>Pirellulaceae</taxon>
        <taxon>Blastopirellula</taxon>
    </lineage>
</organism>
<sequence length="102" mass="11831">MIQGKTRMALPSFDKLNNRGGDGRRSRMSTLSVTLIVIRISSTFGKLELIRKVFPNHRTRIASRPILTFKRPKSAAKKQNGKFGRSLPVDRIVLFFWWLLFR</sequence>
<dbReference type="AlphaFoldDB" id="A0A2S8GDA1"/>
<dbReference type="Proteomes" id="UP000237819">
    <property type="component" value="Unassembled WGS sequence"/>
</dbReference>
<accession>A0A2S8GDA1</accession>
<comment type="caution">
    <text evidence="2">The sequence shown here is derived from an EMBL/GenBank/DDBJ whole genome shotgun (WGS) entry which is preliminary data.</text>
</comment>
<protein>
    <submittedName>
        <fullName evidence="2">Uncharacterized protein</fullName>
    </submittedName>
</protein>
<gene>
    <name evidence="2" type="ORF">C5Y93_29385</name>
</gene>
<evidence type="ECO:0000313" key="3">
    <source>
        <dbReference type="Proteomes" id="UP000237819"/>
    </source>
</evidence>
<evidence type="ECO:0000256" key="1">
    <source>
        <dbReference type="SAM" id="MobiDB-lite"/>
    </source>
</evidence>
<dbReference type="EMBL" id="PUHZ01000025">
    <property type="protein sequence ID" value="PQO42442.1"/>
    <property type="molecule type" value="Genomic_DNA"/>
</dbReference>
<evidence type="ECO:0000313" key="2">
    <source>
        <dbReference type="EMBL" id="PQO42442.1"/>
    </source>
</evidence>